<evidence type="ECO:0000256" key="2">
    <source>
        <dbReference type="SAM" id="Phobius"/>
    </source>
</evidence>
<dbReference type="Pfam" id="PF06912">
    <property type="entry name" value="DUF1275"/>
    <property type="match status" value="1"/>
</dbReference>
<keyword evidence="2" id="KW-0472">Membrane</keyword>
<dbReference type="HOGENOM" id="CLU_1667367_0_0_5"/>
<evidence type="ECO:0000313" key="4">
    <source>
        <dbReference type="Proteomes" id="UP000003947"/>
    </source>
</evidence>
<dbReference type="Proteomes" id="UP000003947">
    <property type="component" value="Unassembled WGS sequence"/>
</dbReference>
<protein>
    <submittedName>
        <fullName evidence="3">Putative membrane protein</fullName>
    </submittedName>
</protein>
<dbReference type="STRING" id="864069.MicloDRAFT_00028280"/>
<dbReference type="PANTHER" id="PTHR37314">
    <property type="entry name" value="SLR0142 PROTEIN"/>
    <property type="match status" value="1"/>
</dbReference>
<sequence precursor="true">MLEALLLAAAVGLASSGWTISAAILPVVAAMGVQNTALHPMNGVRLGVTFITGTLVSLGQALGQTLTGRAQPRQLGGHALLWCALTTGAAAGATLHGALGPVALFVPAILVTGLAMLSALAVLGAESRRGGPPQTSSSPPVRHRVDPRQDRPSVWPYY</sequence>
<proteinExistence type="predicted"/>
<feature type="transmembrane region" description="Helical" evidence="2">
    <location>
        <begin position="105"/>
        <end position="125"/>
    </location>
</feature>
<dbReference type="AlphaFoldDB" id="I4YQN7"/>
<name>I4YQN7_9HYPH</name>
<dbReference type="PATRIC" id="fig|864069.3.peg.3059"/>
<keyword evidence="4" id="KW-1185">Reference proteome</keyword>
<organism evidence="3 4">
    <name type="scientific">Microvirga lotononidis</name>
    <dbReference type="NCBI Taxonomy" id="864069"/>
    <lineage>
        <taxon>Bacteria</taxon>
        <taxon>Pseudomonadati</taxon>
        <taxon>Pseudomonadota</taxon>
        <taxon>Alphaproteobacteria</taxon>
        <taxon>Hyphomicrobiales</taxon>
        <taxon>Methylobacteriaceae</taxon>
        <taxon>Microvirga</taxon>
    </lineage>
</organism>
<gene>
    <name evidence="3" type="ORF">MicloDRAFT_00028280</name>
</gene>
<keyword evidence="2" id="KW-1133">Transmembrane helix</keyword>
<keyword evidence="2" id="KW-0812">Transmembrane</keyword>
<dbReference type="EMBL" id="JH660645">
    <property type="protein sequence ID" value="EIM26279.1"/>
    <property type="molecule type" value="Genomic_DNA"/>
</dbReference>
<feature type="transmembrane region" description="Helical" evidence="2">
    <location>
        <begin position="79"/>
        <end position="99"/>
    </location>
</feature>
<dbReference type="PANTHER" id="PTHR37314:SF4">
    <property type="entry name" value="UPF0700 TRANSMEMBRANE PROTEIN YOAK"/>
    <property type="match status" value="1"/>
</dbReference>
<feature type="region of interest" description="Disordered" evidence="1">
    <location>
        <begin position="126"/>
        <end position="158"/>
    </location>
</feature>
<evidence type="ECO:0000313" key="3">
    <source>
        <dbReference type="EMBL" id="EIM26279.1"/>
    </source>
</evidence>
<evidence type="ECO:0000256" key="1">
    <source>
        <dbReference type="SAM" id="MobiDB-lite"/>
    </source>
</evidence>
<accession>I4YQN7</accession>
<feature type="transmembrane region" description="Helical" evidence="2">
    <location>
        <begin position="46"/>
        <end position="67"/>
    </location>
</feature>
<dbReference type="RefSeq" id="WP_009492101.1">
    <property type="nucleotide sequence ID" value="NZ_CP141049.1"/>
</dbReference>
<dbReference type="InterPro" id="IPR010699">
    <property type="entry name" value="DUF1275"/>
</dbReference>
<dbReference type="eggNOG" id="COG3619">
    <property type="taxonomic scope" value="Bacteria"/>
</dbReference>
<reference evidence="3 4" key="1">
    <citation type="submission" date="2012-02" db="EMBL/GenBank/DDBJ databases">
        <title>Improved High-Quality Draft sequence of Microvirga sp. WSM3557.</title>
        <authorList>
            <consortium name="US DOE Joint Genome Institute"/>
            <person name="Lucas S."/>
            <person name="Han J."/>
            <person name="Lapidus A."/>
            <person name="Cheng J.-F."/>
            <person name="Goodwin L."/>
            <person name="Pitluck S."/>
            <person name="Peters L."/>
            <person name="Zhang X."/>
            <person name="Detter J.C."/>
            <person name="Han C."/>
            <person name="Tapia R."/>
            <person name="Land M."/>
            <person name="Hauser L."/>
            <person name="Kyrpides N."/>
            <person name="Ivanova N."/>
            <person name="Pagani I."/>
            <person name="Brau L."/>
            <person name="Yates R."/>
            <person name="O'Hara G."/>
            <person name="Rui T."/>
            <person name="Howieson J."/>
            <person name="Reeve W."/>
            <person name="Woyke T."/>
        </authorList>
    </citation>
    <scope>NUCLEOTIDE SEQUENCE [LARGE SCALE GENOMIC DNA]</scope>
    <source>
        <strain evidence="3 4">WSM3557</strain>
    </source>
</reference>